<feature type="transmembrane region" description="Helical" evidence="7">
    <location>
        <begin position="246"/>
        <end position="264"/>
    </location>
</feature>
<sequence>MSAGLLRSCVRDQWRPVSAATAGGLVRQVTLLAIPWCVQRALDDGIVAGDRGATLRWALAAAGLAVVQFAALAAWQWQARMAEARTGAALRERLTAHLARLDRAALAGYGHGDLSMRATRDIDQIRMWVYGLPVWAVIAATFAIVLPGVAALDPALLLVTVAMIPLLAVVNLVFPGPYERAGDRLAEAHAARADAVEDLLSAGAAVRGIGGAPVLLERHHAHSADVAELTGAVARIQSAWAALGPAVPRLAVAAGVAFGGYAALNGDITVGGLVAFTVWMGTFTLAVTVLVDRLVDRGNAAVSARRVEEILALEPTVADPADPEPAAAGGTLAVSGAAVHRDGRDPLGPFDLAVAPGEFVAVTGPTGAGKSTLLRLLARLDDPAEGAVTWAGTDVRRLGLAGLRETVVTVPQRPVLLSGTVADNLRLGRDADDGALEAACRDACVHDDVTALPGGYGTELGEGGSGLSGGQVQRLALARALLHAGGRDGGVLLLDDVTSALDPGTEQRILDRLARRAPGTSVVFVTHRAAVMAAADRVVELAPAGRDGDGDG</sequence>
<dbReference type="Gene3D" id="3.40.50.300">
    <property type="entry name" value="P-loop containing nucleotide triphosphate hydrolases"/>
    <property type="match status" value="1"/>
</dbReference>
<dbReference type="SUPFAM" id="SSF52540">
    <property type="entry name" value="P-loop containing nucleoside triphosphate hydrolases"/>
    <property type="match status" value="1"/>
</dbReference>
<feature type="domain" description="ABC transporter" evidence="8">
    <location>
        <begin position="332"/>
        <end position="552"/>
    </location>
</feature>
<dbReference type="SUPFAM" id="SSF90123">
    <property type="entry name" value="ABC transporter transmembrane region"/>
    <property type="match status" value="1"/>
</dbReference>
<dbReference type="EMBL" id="JAIBOA010000001">
    <property type="protein sequence ID" value="MBW8480963.1"/>
    <property type="molecule type" value="Genomic_DNA"/>
</dbReference>
<evidence type="ECO:0000256" key="5">
    <source>
        <dbReference type="ARBA" id="ARBA00022989"/>
    </source>
</evidence>
<proteinExistence type="predicted"/>
<reference evidence="10 11" key="1">
    <citation type="submission" date="2021-07" db="EMBL/GenBank/DDBJ databases">
        <title>Actinomadura sp. PM05-2 isolated from lichen.</title>
        <authorList>
            <person name="Somphong A."/>
            <person name="Phongsopitanun W."/>
            <person name="Tanasupawat S."/>
            <person name="Peongsungnone V."/>
        </authorList>
    </citation>
    <scope>NUCLEOTIDE SEQUENCE [LARGE SCALE GENOMIC DNA]</scope>
    <source>
        <strain evidence="10 11">PM05-2</strain>
    </source>
</reference>
<evidence type="ECO:0000313" key="11">
    <source>
        <dbReference type="Proteomes" id="UP000774570"/>
    </source>
</evidence>
<dbReference type="PANTHER" id="PTHR24221">
    <property type="entry name" value="ATP-BINDING CASSETTE SUB-FAMILY B"/>
    <property type="match status" value="1"/>
</dbReference>
<keyword evidence="6 7" id="KW-0472">Membrane</keyword>
<evidence type="ECO:0000256" key="3">
    <source>
        <dbReference type="ARBA" id="ARBA00022741"/>
    </source>
</evidence>
<feature type="transmembrane region" description="Helical" evidence="7">
    <location>
        <begin position="155"/>
        <end position="174"/>
    </location>
</feature>
<keyword evidence="4 10" id="KW-0067">ATP-binding</keyword>
<feature type="transmembrane region" description="Helical" evidence="7">
    <location>
        <begin position="127"/>
        <end position="149"/>
    </location>
</feature>
<dbReference type="Pfam" id="PF00005">
    <property type="entry name" value="ABC_tran"/>
    <property type="match status" value="1"/>
</dbReference>
<evidence type="ECO:0000256" key="6">
    <source>
        <dbReference type="ARBA" id="ARBA00023136"/>
    </source>
</evidence>
<keyword evidence="2 7" id="KW-0812">Transmembrane</keyword>
<dbReference type="PROSITE" id="PS50929">
    <property type="entry name" value="ABC_TM1F"/>
    <property type="match status" value="1"/>
</dbReference>
<dbReference type="InterPro" id="IPR011527">
    <property type="entry name" value="ABC1_TM_dom"/>
</dbReference>
<dbReference type="PROSITE" id="PS50893">
    <property type="entry name" value="ABC_TRANSPORTER_2"/>
    <property type="match status" value="1"/>
</dbReference>
<feature type="transmembrane region" description="Helical" evidence="7">
    <location>
        <begin position="57"/>
        <end position="75"/>
    </location>
</feature>
<comment type="subcellular location">
    <subcellularLocation>
        <location evidence="1">Cell membrane</location>
        <topology evidence="1">Multi-pass membrane protein</topology>
    </subcellularLocation>
</comment>
<evidence type="ECO:0000313" key="10">
    <source>
        <dbReference type="EMBL" id="MBW8480963.1"/>
    </source>
</evidence>
<dbReference type="Proteomes" id="UP000774570">
    <property type="component" value="Unassembled WGS sequence"/>
</dbReference>
<protein>
    <submittedName>
        <fullName evidence="10">ABC transporter ATP-binding protein/permease</fullName>
    </submittedName>
</protein>
<dbReference type="InterPro" id="IPR027417">
    <property type="entry name" value="P-loop_NTPase"/>
</dbReference>
<dbReference type="InterPro" id="IPR039421">
    <property type="entry name" value="Type_1_exporter"/>
</dbReference>
<dbReference type="GO" id="GO:0005524">
    <property type="term" value="F:ATP binding"/>
    <property type="evidence" value="ECO:0007669"/>
    <property type="project" value="UniProtKB-KW"/>
</dbReference>
<feature type="transmembrane region" description="Helical" evidence="7">
    <location>
        <begin position="270"/>
        <end position="291"/>
    </location>
</feature>
<dbReference type="InterPro" id="IPR003439">
    <property type="entry name" value="ABC_transporter-like_ATP-bd"/>
</dbReference>
<dbReference type="PANTHER" id="PTHR24221:SF654">
    <property type="entry name" value="ATP-BINDING CASSETTE SUB-FAMILY B MEMBER 6"/>
    <property type="match status" value="1"/>
</dbReference>
<evidence type="ECO:0000256" key="2">
    <source>
        <dbReference type="ARBA" id="ARBA00022692"/>
    </source>
</evidence>
<evidence type="ECO:0000256" key="1">
    <source>
        <dbReference type="ARBA" id="ARBA00004651"/>
    </source>
</evidence>
<keyword evidence="11" id="KW-1185">Reference proteome</keyword>
<evidence type="ECO:0000259" key="9">
    <source>
        <dbReference type="PROSITE" id="PS50929"/>
    </source>
</evidence>
<dbReference type="Gene3D" id="1.20.1560.10">
    <property type="entry name" value="ABC transporter type 1, transmembrane domain"/>
    <property type="match status" value="1"/>
</dbReference>
<accession>A0ABS7FKR9</accession>
<dbReference type="InterPro" id="IPR036640">
    <property type="entry name" value="ABC1_TM_sf"/>
</dbReference>
<evidence type="ECO:0000259" key="8">
    <source>
        <dbReference type="PROSITE" id="PS50893"/>
    </source>
</evidence>
<feature type="domain" description="ABC transmembrane type-1" evidence="9">
    <location>
        <begin position="19"/>
        <end position="299"/>
    </location>
</feature>
<keyword evidence="5 7" id="KW-1133">Transmembrane helix</keyword>
<name>A0ABS7FKR9_9ACTN</name>
<evidence type="ECO:0000256" key="4">
    <source>
        <dbReference type="ARBA" id="ARBA00022840"/>
    </source>
</evidence>
<dbReference type="RefSeq" id="WP_220162338.1">
    <property type="nucleotide sequence ID" value="NZ_JAIBOA010000001.1"/>
</dbReference>
<keyword evidence="3" id="KW-0547">Nucleotide-binding</keyword>
<organism evidence="10 11">
    <name type="scientific">Actinomadura parmotrematis</name>
    <dbReference type="NCBI Taxonomy" id="2864039"/>
    <lineage>
        <taxon>Bacteria</taxon>
        <taxon>Bacillati</taxon>
        <taxon>Actinomycetota</taxon>
        <taxon>Actinomycetes</taxon>
        <taxon>Streptosporangiales</taxon>
        <taxon>Thermomonosporaceae</taxon>
        <taxon>Actinomadura</taxon>
    </lineage>
</organism>
<comment type="caution">
    <text evidence="10">The sequence shown here is derived from an EMBL/GenBank/DDBJ whole genome shotgun (WGS) entry which is preliminary data.</text>
</comment>
<dbReference type="Pfam" id="PF00664">
    <property type="entry name" value="ABC_membrane"/>
    <property type="match status" value="1"/>
</dbReference>
<dbReference type="InterPro" id="IPR003593">
    <property type="entry name" value="AAA+_ATPase"/>
</dbReference>
<gene>
    <name evidence="10" type="ORF">K1Y72_01185</name>
</gene>
<evidence type="ECO:0000256" key="7">
    <source>
        <dbReference type="SAM" id="Phobius"/>
    </source>
</evidence>
<dbReference type="SMART" id="SM00382">
    <property type="entry name" value="AAA"/>
    <property type="match status" value="1"/>
</dbReference>